<dbReference type="InterPro" id="IPR000994">
    <property type="entry name" value="Pept_M24"/>
</dbReference>
<dbReference type="GO" id="GO:0004239">
    <property type="term" value="F:initiator methionyl aminopeptidase activity"/>
    <property type="evidence" value="ECO:0007669"/>
    <property type="project" value="UniProtKB-UniRule"/>
</dbReference>
<accession>A0A938BMC6</accession>
<name>A0A938BMC6_9BACT</name>
<comment type="caution">
    <text evidence="9">The sequence shown here is derived from an EMBL/GenBank/DDBJ whole genome shotgun (WGS) entry which is preliminary data.</text>
</comment>
<dbReference type="GO" id="GO:0005829">
    <property type="term" value="C:cytosol"/>
    <property type="evidence" value="ECO:0007669"/>
    <property type="project" value="TreeGrafter"/>
</dbReference>
<dbReference type="PANTHER" id="PTHR43330">
    <property type="entry name" value="METHIONINE AMINOPEPTIDASE"/>
    <property type="match status" value="1"/>
</dbReference>
<comment type="cofactor">
    <cofactor evidence="6">
        <name>Co(2+)</name>
        <dbReference type="ChEBI" id="CHEBI:48828"/>
    </cofactor>
    <cofactor evidence="6">
        <name>Zn(2+)</name>
        <dbReference type="ChEBI" id="CHEBI:29105"/>
    </cofactor>
    <cofactor evidence="6">
        <name>Mn(2+)</name>
        <dbReference type="ChEBI" id="CHEBI:29035"/>
    </cofactor>
    <cofactor evidence="6">
        <name>Fe(2+)</name>
        <dbReference type="ChEBI" id="CHEBI:29033"/>
    </cofactor>
    <text evidence="6">Binds 2 divalent metal cations per subunit. Has a high-affinity and a low affinity metal-binding site. The true nature of the physiological cofactor is under debate. The enzyme is active with cobalt, zinc, manganese or divalent iron ions. Most likely, methionine aminopeptidases function as mononuclear Fe(2+)-metalloproteases under physiological conditions, and the catalytically relevant metal-binding site has been assigned to the histidine-containing high-affinity site.</text>
</comment>
<feature type="binding site" evidence="6">
    <location>
        <position position="230"/>
    </location>
    <ligand>
        <name>a divalent metal cation</name>
        <dbReference type="ChEBI" id="CHEBI:60240"/>
        <label>2</label>
        <note>catalytic</note>
    </ligand>
</feature>
<protein>
    <recommendedName>
        <fullName evidence="6 7">Methionine aminopeptidase</fullName>
        <shortName evidence="6">MAP</shortName>
        <shortName evidence="6">MetAP</shortName>
        <ecNumber evidence="6 7">3.4.11.18</ecNumber>
    </recommendedName>
    <alternativeName>
        <fullName evidence="6">Peptidase M</fullName>
    </alternativeName>
</protein>
<proteinExistence type="inferred from homology"/>
<feature type="binding site" evidence="6">
    <location>
        <position position="103"/>
    </location>
    <ligand>
        <name>a divalent metal cation</name>
        <dbReference type="ChEBI" id="CHEBI:60240"/>
        <label>1</label>
    </ligand>
</feature>
<dbReference type="HAMAP" id="MF_01974">
    <property type="entry name" value="MetAP_1"/>
    <property type="match status" value="1"/>
</dbReference>
<evidence type="ECO:0000256" key="7">
    <source>
        <dbReference type="RuleBase" id="RU003653"/>
    </source>
</evidence>
<feature type="binding site" evidence="6">
    <location>
        <position position="103"/>
    </location>
    <ligand>
        <name>a divalent metal cation</name>
        <dbReference type="ChEBI" id="CHEBI:60240"/>
        <label>2</label>
        <note>catalytic</note>
    </ligand>
</feature>
<dbReference type="InterPro" id="IPR036005">
    <property type="entry name" value="Creatinase/aminopeptidase-like"/>
</dbReference>
<keyword evidence="5 6" id="KW-0378">Hydrolase</keyword>
<evidence type="ECO:0000259" key="8">
    <source>
        <dbReference type="Pfam" id="PF00557"/>
    </source>
</evidence>
<feature type="binding site" evidence="6">
    <location>
        <position position="173"/>
    </location>
    <ligand>
        <name>substrate</name>
    </ligand>
</feature>
<feature type="binding site" evidence="6">
    <location>
        <position position="92"/>
    </location>
    <ligand>
        <name>a divalent metal cation</name>
        <dbReference type="ChEBI" id="CHEBI:60240"/>
        <label>1</label>
    </ligand>
</feature>
<dbReference type="PRINTS" id="PR00599">
    <property type="entry name" value="MAPEPTIDASE"/>
</dbReference>
<dbReference type="Gene3D" id="3.90.230.10">
    <property type="entry name" value="Creatinase/methionine aminopeptidase superfamily"/>
    <property type="match status" value="1"/>
</dbReference>
<evidence type="ECO:0000256" key="2">
    <source>
        <dbReference type="ARBA" id="ARBA00022438"/>
    </source>
</evidence>
<keyword evidence="3 6" id="KW-0645">Protease</keyword>
<dbReference type="EMBL" id="VGJX01000057">
    <property type="protein sequence ID" value="MBM3273830.1"/>
    <property type="molecule type" value="Genomic_DNA"/>
</dbReference>
<evidence type="ECO:0000313" key="10">
    <source>
        <dbReference type="Proteomes" id="UP000703893"/>
    </source>
</evidence>
<feature type="binding site" evidence="6">
    <location>
        <position position="199"/>
    </location>
    <ligand>
        <name>a divalent metal cation</name>
        <dbReference type="ChEBI" id="CHEBI:60240"/>
        <label>2</label>
        <note>catalytic</note>
    </ligand>
</feature>
<reference evidence="9 10" key="1">
    <citation type="submission" date="2019-03" db="EMBL/GenBank/DDBJ databases">
        <title>Lake Tanganyika Metagenome-Assembled Genomes (MAGs).</title>
        <authorList>
            <person name="Tran P."/>
        </authorList>
    </citation>
    <scope>NUCLEOTIDE SEQUENCE [LARGE SCALE GENOMIC DNA]</scope>
    <source>
        <strain evidence="9">K_DeepCast_65m_m2_236</strain>
    </source>
</reference>
<evidence type="ECO:0000256" key="3">
    <source>
        <dbReference type="ARBA" id="ARBA00022670"/>
    </source>
</evidence>
<evidence type="ECO:0000256" key="4">
    <source>
        <dbReference type="ARBA" id="ARBA00022723"/>
    </source>
</evidence>
<dbReference type="PANTHER" id="PTHR43330:SF27">
    <property type="entry name" value="METHIONINE AMINOPEPTIDASE"/>
    <property type="match status" value="1"/>
</dbReference>
<dbReference type="GO" id="GO:0046872">
    <property type="term" value="F:metal ion binding"/>
    <property type="evidence" value="ECO:0007669"/>
    <property type="project" value="UniProtKB-UniRule"/>
</dbReference>
<comment type="similarity">
    <text evidence="6">Belongs to the peptidase M24A family. Methionine aminopeptidase type 1 subfamily.</text>
</comment>
<feature type="binding site" evidence="6">
    <location>
        <position position="75"/>
    </location>
    <ligand>
        <name>substrate</name>
    </ligand>
</feature>
<dbReference type="Proteomes" id="UP000703893">
    <property type="component" value="Unassembled WGS sequence"/>
</dbReference>
<dbReference type="Pfam" id="PF00557">
    <property type="entry name" value="Peptidase_M24"/>
    <property type="match status" value="1"/>
</dbReference>
<feature type="binding site" evidence="6">
    <location>
        <position position="230"/>
    </location>
    <ligand>
        <name>a divalent metal cation</name>
        <dbReference type="ChEBI" id="CHEBI:60240"/>
        <label>1</label>
    </ligand>
</feature>
<evidence type="ECO:0000313" key="9">
    <source>
        <dbReference type="EMBL" id="MBM3273830.1"/>
    </source>
</evidence>
<dbReference type="GO" id="GO:0070006">
    <property type="term" value="F:metalloaminopeptidase activity"/>
    <property type="evidence" value="ECO:0007669"/>
    <property type="project" value="UniProtKB-UniRule"/>
</dbReference>
<dbReference type="EC" id="3.4.11.18" evidence="6 7"/>
<dbReference type="SUPFAM" id="SSF55920">
    <property type="entry name" value="Creatinase/aminopeptidase"/>
    <property type="match status" value="1"/>
</dbReference>
<dbReference type="GO" id="GO:0006508">
    <property type="term" value="P:proteolysis"/>
    <property type="evidence" value="ECO:0007669"/>
    <property type="project" value="UniProtKB-KW"/>
</dbReference>
<comment type="function">
    <text evidence="1 6">Removes the N-terminal methionine from nascent proteins. The N-terminal methionine is often cleaved when the second residue in the primary sequence is small and uncharged (Met-Ala-, Cys, Gly, Pro, Ser, Thr, or Val). Requires deformylation of the N(alpha)-formylated initiator methionine before it can be hydrolyzed.</text>
</comment>
<evidence type="ECO:0000256" key="6">
    <source>
        <dbReference type="HAMAP-Rule" id="MF_01974"/>
    </source>
</evidence>
<keyword evidence="4 6" id="KW-0479">Metal-binding</keyword>
<sequence>MVLSPGEKDSMRAAGRVVGKLLAFLRRTAQPGVNTRDLDEAADEFIVKLGAKPAFKGQYGYKYTICASENEKVVHGLPNRRKLQEGDIVGLDMGAIVDGMYADAAITLPIGQISGDAAELLRVTEEGLWKAIPLIKPGVRIGTLGNAVQTHAESHGFSVVREFVGHGIGDGLHLPPQIPNFGEYDTGVDLLQDMAVAIEPMINAGTHQTRTLEDKWTVVTADRRLSAHFEHTIIVGDVPEVITWEEGRDYAEFIAAWKLNVKGGEPSRAQAVTASASE</sequence>
<evidence type="ECO:0000256" key="5">
    <source>
        <dbReference type="ARBA" id="ARBA00022801"/>
    </source>
</evidence>
<feature type="domain" description="Peptidase M24" evidence="8">
    <location>
        <begin position="10"/>
        <end position="236"/>
    </location>
</feature>
<dbReference type="NCBIfam" id="TIGR00500">
    <property type="entry name" value="met_pdase_I"/>
    <property type="match status" value="1"/>
</dbReference>
<keyword evidence="2 6" id="KW-0031">Aminopeptidase</keyword>
<comment type="catalytic activity">
    <reaction evidence="6 7">
        <text>Release of N-terminal amino acids, preferentially methionine, from peptides and arylamides.</text>
        <dbReference type="EC" id="3.4.11.18"/>
    </reaction>
</comment>
<feature type="binding site" evidence="6">
    <location>
        <position position="166"/>
    </location>
    <ligand>
        <name>a divalent metal cation</name>
        <dbReference type="ChEBI" id="CHEBI:60240"/>
        <label>2</label>
        <note>catalytic</note>
    </ligand>
</feature>
<gene>
    <name evidence="6 9" type="primary">map</name>
    <name evidence="9" type="ORF">FJZ00_01660</name>
</gene>
<dbReference type="AlphaFoldDB" id="A0A938BMC6"/>
<evidence type="ECO:0000256" key="1">
    <source>
        <dbReference type="ARBA" id="ARBA00002521"/>
    </source>
</evidence>
<dbReference type="PROSITE" id="PS00680">
    <property type="entry name" value="MAP_1"/>
    <property type="match status" value="1"/>
</dbReference>
<organism evidence="9 10">
    <name type="scientific">Candidatus Tanganyikabacteria bacterium</name>
    <dbReference type="NCBI Taxonomy" id="2961651"/>
    <lineage>
        <taxon>Bacteria</taxon>
        <taxon>Bacillati</taxon>
        <taxon>Candidatus Sericytochromatia</taxon>
        <taxon>Candidatus Tanganyikabacteria</taxon>
    </lineage>
</organism>
<dbReference type="InterPro" id="IPR001714">
    <property type="entry name" value="Pept_M24_MAP"/>
</dbReference>
<dbReference type="InterPro" id="IPR002467">
    <property type="entry name" value="Pept_M24A_MAP1"/>
</dbReference>
<dbReference type="CDD" id="cd01086">
    <property type="entry name" value="MetAP1"/>
    <property type="match status" value="1"/>
</dbReference>
<comment type="subunit">
    <text evidence="6">Monomer.</text>
</comment>